<accession>A0A1H6JL66</accession>
<feature type="domain" description="Methyltransferase" evidence="2">
    <location>
        <begin position="78"/>
        <end position="174"/>
    </location>
</feature>
<dbReference type="AlphaFoldDB" id="A0A1H6JL66"/>
<evidence type="ECO:0000259" key="2">
    <source>
        <dbReference type="Pfam" id="PF13649"/>
    </source>
</evidence>
<keyword evidence="3" id="KW-0489">Methyltransferase</keyword>
<dbReference type="Gene3D" id="3.40.50.150">
    <property type="entry name" value="Vaccinia Virus protein VP39"/>
    <property type="match status" value="1"/>
</dbReference>
<dbReference type="CDD" id="cd02440">
    <property type="entry name" value="AdoMet_MTases"/>
    <property type="match status" value="1"/>
</dbReference>
<name>A0A1H6JL66_MAGFU</name>
<evidence type="ECO:0000313" key="4">
    <source>
        <dbReference type="Proteomes" id="UP000182983"/>
    </source>
</evidence>
<dbReference type="RefSeq" id="WP_074770296.1">
    <property type="nucleotide sequence ID" value="NZ_FNWO01000017.1"/>
</dbReference>
<reference evidence="4" key="1">
    <citation type="submission" date="2016-10" db="EMBL/GenBank/DDBJ databases">
        <authorList>
            <person name="Varghese N."/>
            <person name="Submissions S."/>
        </authorList>
    </citation>
    <scope>NUCLEOTIDE SEQUENCE [LARGE SCALE GENOMIC DNA]</scope>
    <source>
        <strain evidence="4">DSM 13234</strain>
    </source>
</reference>
<gene>
    <name evidence="3" type="ORF">SAMN04244559_03174</name>
</gene>
<evidence type="ECO:0000313" key="3">
    <source>
        <dbReference type="EMBL" id="SEH61581.1"/>
    </source>
</evidence>
<organism evidence="3 4">
    <name type="scientific">Magnetospirillum fulvum</name>
    <name type="common">Rhodospirillum fulvum</name>
    <dbReference type="NCBI Taxonomy" id="1082"/>
    <lineage>
        <taxon>Bacteria</taxon>
        <taxon>Pseudomonadati</taxon>
        <taxon>Pseudomonadota</taxon>
        <taxon>Alphaproteobacteria</taxon>
        <taxon>Rhodospirillales</taxon>
        <taxon>Rhodospirillaceae</taxon>
        <taxon>Magnetospirillum</taxon>
    </lineage>
</organism>
<dbReference type="Pfam" id="PF13649">
    <property type="entry name" value="Methyltransf_25"/>
    <property type="match status" value="1"/>
</dbReference>
<dbReference type="GO" id="GO:0008168">
    <property type="term" value="F:methyltransferase activity"/>
    <property type="evidence" value="ECO:0007669"/>
    <property type="project" value="UniProtKB-KW"/>
</dbReference>
<dbReference type="EMBL" id="FNWO01000017">
    <property type="protein sequence ID" value="SEH61581.1"/>
    <property type="molecule type" value="Genomic_DNA"/>
</dbReference>
<proteinExistence type="predicted"/>
<keyword evidence="1 3" id="KW-0808">Transferase</keyword>
<dbReference type="Proteomes" id="UP000182983">
    <property type="component" value="Unassembled WGS sequence"/>
</dbReference>
<sequence>MSIELKDTSEAVETRSREFYQGVGDGISSTSAAWTFGGEIPKKFESHVARSVPRYADGHDIVLEVSDYFVKANSVCYELGCSTGALTRKMAARHPESVRWVGIDVEQNMVDHAKHLLQKDMPHIGNISYIKDDILTHPYEPSDFIVSYYTIQFVHPRIRQEIYNRLYQALNWGGAFMLFEKVRAPDARFQDIASSIYVNYKLNQGYSPAEVIAKSASLKGVLEPFSTHGNLDMLRRAGFSDIMTVFKHVCFEGFFCIK</sequence>
<evidence type="ECO:0000256" key="1">
    <source>
        <dbReference type="ARBA" id="ARBA00022679"/>
    </source>
</evidence>
<dbReference type="OrthoDB" id="9800454at2"/>
<keyword evidence="4" id="KW-1185">Reference proteome</keyword>
<protein>
    <submittedName>
        <fullName evidence="3">tRNA (Cmo5U34)-methyltransferase</fullName>
    </submittedName>
</protein>
<dbReference type="PANTHER" id="PTHR43861:SF2">
    <property type="entry name" value="CARBOXY-S-ADENOSYL-L-METHIONINE SYNTHASE"/>
    <property type="match status" value="1"/>
</dbReference>
<dbReference type="PANTHER" id="PTHR43861">
    <property type="entry name" value="TRANS-ACONITATE 2-METHYLTRANSFERASE-RELATED"/>
    <property type="match status" value="1"/>
</dbReference>
<dbReference type="InterPro" id="IPR041698">
    <property type="entry name" value="Methyltransf_25"/>
</dbReference>
<dbReference type="GO" id="GO:0032259">
    <property type="term" value="P:methylation"/>
    <property type="evidence" value="ECO:0007669"/>
    <property type="project" value="UniProtKB-KW"/>
</dbReference>
<dbReference type="SUPFAM" id="SSF53335">
    <property type="entry name" value="S-adenosyl-L-methionine-dependent methyltransferases"/>
    <property type="match status" value="1"/>
</dbReference>
<dbReference type="InterPro" id="IPR029063">
    <property type="entry name" value="SAM-dependent_MTases_sf"/>
</dbReference>